<evidence type="ECO:0000256" key="3">
    <source>
        <dbReference type="ARBA" id="ARBA00022764"/>
    </source>
</evidence>
<dbReference type="EMBL" id="JAMFTH010000001">
    <property type="protein sequence ID" value="MCP8898070.1"/>
    <property type="molecule type" value="Genomic_DNA"/>
</dbReference>
<reference evidence="8" key="2">
    <citation type="submission" date="2023-01" db="EMBL/GenBank/DDBJ databases">
        <title>Gilvimarinus xylanilyticus HB14 isolated from Caulerpa lentillifera aquaculture base in Hainan, China.</title>
        <authorList>
            <person name="Zhang Y.-J."/>
        </authorList>
    </citation>
    <scope>NUCLEOTIDE SEQUENCE</scope>
    <source>
        <strain evidence="8">HB14</strain>
    </source>
</reference>
<dbReference type="InterPro" id="IPR008929">
    <property type="entry name" value="Chondroitin_lyas"/>
</dbReference>
<comment type="caution">
    <text evidence="8">The sequence shown here is derived from an EMBL/GenBank/DDBJ whole genome shotgun (WGS) entry which is preliminary data.</text>
</comment>
<evidence type="ECO:0000259" key="6">
    <source>
        <dbReference type="Pfam" id="PF05426"/>
    </source>
</evidence>
<dbReference type="InterPro" id="IPR012480">
    <property type="entry name" value="Hepar_II_III_C"/>
</dbReference>
<dbReference type="PANTHER" id="PTHR39210:SF1">
    <property type="entry name" value="HEPARIN-SULFATE LYASE"/>
    <property type="match status" value="1"/>
</dbReference>
<dbReference type="RefSeq" id="WP_253966360.1">
    <property type="nucleotide sequence ID" value="NZ_JAMFTH010000001.1"/>
</dbReference>
<dbReference type="Proteomes" id="UP001139319">
    <property type="component" value="Unassembled WGS sequence"/>
</dbReference>
<protein>
    <submittedName>
        <fullName evidence="8">Heparinase II/III family protein</fullName>
    </submittedName>
</protein>
<evidence type="ECO:0000313" key="9">
    <source>
        <dbReference type="Proteomes" id="UP001139319"/>
    </source>
</evidence>
<dbReference type="Pfam" id="PF07940">
    <property type="entry name" value="Hepar_II_III_C"/>
    <property type="match status" value="1"/>
</dbReference>
<dbReference type="InterPro" id="IPR008397">
    <property type="entry name" value="Alginate_lyase_dom"/>
</dbReference>
<organism evidence="8 9">
    <name type="scientific">Gilvimarinus xylanilyticus</name>
    <dbReference type="NCBI Taxonomy" id="2944139"/>
    <lineage>
        <taxon>Bacteria</taxon>
        <taxon>Pseudomonadati</taxon>
        <taxon>Pseudomonadota</taxon>
        <taxon>Gammaproteobacteria</taxon>
        <taxon>Cellvibrionales</taxon>
        <taxon>Cellvibrionaceae</taxon>
        <taxon>Gilvimarinus</taxon>
    </lineage>
</organism>
<sequence>MRLMPLMTKAFSILLLLLGVASAAAASPSLVLNEDDIGALREASGGLLETSLQANKIVADEAIAAGIVVPWPKDAGGGYTHEQHKRNYKAMYAAALQYQISGDTRYSHYVAEMLSAYADMYPQLDLHPEKKEQTPGKLFWQSLNEAVWLVYTSQAYDMVAETFSDELRDRLKNNLLFPVADYLSKGQPQTFDKIHNHGTWAVAAVGMVGYATGRDDYVEQALKGLDRRGNSGFYKQLDELFSPDGYYTEGPYYQRYALMPFVWFAKAIETNEPDKAIFKYRDGILLKAIYTTLELSYNGLFLPINDAIKDKGIKTEELVQALAIAYDITADKSLSDIARQQERVSLSAGGVALSKIIAEGEVVPYNYPSKVYRDGADGEQGALTLLRSGDNESGTLVVAKNTSQGMGHGHYDRLSWQFYDDGHEVVTDYGAARYLNVEAKYGGHYLTENKTWAKQTVAHNTLVVDKASQFDTDLDKANKNPAEQVAFIQDNVADISIGRINTAYEGVQLTRIQALVKPKSIEPFVIDVVSIESDTQHLYDLPLHFNGQVIDHNLENSESFNIWKPLGKSNGYQHMLLRSEGNSATTNNRLTWLMGDRFYSYTYGYQAESAKQANTLFFQLGANDPNHNLRRDQGVVRRLKADSAVMYAVLEPHGEYNGTAEYVRNSYSRVNSLDYKPTKTGAELTVDMGQGLTYTLILTKGDENSSLVKAKVIELSEN</sequence>
<evidence type="ECO:0000256" key="5">
    <source>
        <dbReference type="SAM" id="SignalP"/>
    </source>
</evidence>
<evidence type="ECO:0000313" key="8">
    <source>
        <dbReference type="EMBL" id="MCP8898070.1"/>
    </source>
</evidence>
<dbReference type="GO" id="GO:0042597">
    <property type="term" value="C:periplasmic space"/>
    <property type="evidence" value="ECO:0007669"/>
    <property type="project" value="UniProtKB-SubCell"/>
</dbReference>
<keyword evidence="9" id="KW-1185">Reference proteome</keyword>
<evidence type="ECO:0000256" key="1">
    <source>
        <dbReference type="ARBA" id="ARBA00004418"/>
    </source>
</evidence>
<evidence type="ECO:0000259" key="7">
    <source>
        <dbReference type="Pfam" id="PF07940"/>
    </source>
</evidence>
<evidence type="ECO:0000256" key="4">
    <source>
        <dbReference type="ARBA" id="ARBA00023239"/>
    </source>
</evidence>
<dbReference type="Gene3D" id="2.70.98.70">
    <property type="match status" value="1"/>
</dbReference>
<name>A0A9X2I0I3_9GAMM</name>
<keyword evidence="4" id="KW-0456">Lyase</keyword>
<feature type="domain" description="Alginate lyase" evidence="6">
    <location>
        <begin position="67"/>
        <end position="276"/>
    </location>
</feature>
<dbReference type="GO" id="GO:0016829">
    <property type="term" value="F:lyase activity"/>
    <property type="evidence" value="ECO:0007669"/>
    <property type="project" value="UniProtKB-KW"/>
</dbReference>
<dbReference type="Gene3D" id="1.50.10.100">
    <property type="entry name" value="Chondroitin AC/alginate lyase"/>
    <property type="match status" value="1"/>
</dbReference>
<feature type="domain" description="Heparinase II/III-like C-terminal" evidence="7">
    <location>
        <begin position="374"/>
        <end position="584"/>
    </location>
</feature>
<proteinExistence type="predicted"/>
<comment type="subcellular location">
    <subcellularLocation>
        <location evidence="1">Periplasm</location>
    </subcellularLocation>
</comment>
<feature type="signal peptide" evidence="5">
    <location>
        <begin position="1"/>
        <end position="25"/>
    </location>
</feature>
<reference evidence="8" key="1">
    <citation type="submission" date="2022-05" db="EMBL/GenBank/DDBJ databases">
        <authorList>
            <person name="Sun H.-N."/>
        </authorList>
    </citation>
    <scope>NUCLEOTIDE SEQUENCE</scope>
    <source>
        <strain evidence="8">HB14</strain>
    </source>
</reference>
<dbReference type="AlphaFoldDB" id="A0A9X2I0I3"/>
<keyword evidence="3" id="KW-0574">Periplasm</keyword>
<keyword evidence="2 5" id="KW-0732">Signal</keyword>
<feature type="chain" id="PRO_5040857260" evidence="5">
    <location>
        <begin position="26"/>
        <end position="718"/>
    </location>
</feature>
<evidence type="ECO:0000256" key="2">
    <source>
        <dbReference type="ARBA" id="ARBA00022729"/>
    </source>
</evidence>
<dbReference type="SUPFAM" id="SSF48230">
    <property type="entry name" value="Chondroitin AC/alginate lyase"/>
    <property type="match status" value="1"/>
</dbReference>
<dbReference type="PANTHER" id="PTHR39210">
    <property type="entry name" value="HEPARIN-SULFATE LYASE"/>
    <property type="match status" value="1"/>
</dbReference>
<accession>A0A9X2I0I3</accession>
<gene>
    <name evidence="8" type="ORF">M6D89_02010</name>
</gene>
<dbReference type="Pfam" id="PF05426">
    <property type="entry name" value="Alginate_lyase"/>
    <property type="match status" value="1"/>
</dbReference>